<evidence type="ECO:0000256" key="4">
    <source>
        <dbReference type="ARBA" id="ARBA00022723"/>
    </source>
</evidence>
<dbReference type="Pfam" id="PF01784">
    <property type="entry name" value="DUF34_NIF3"/>
    <property type="match status" value="1"/>
</dbReference>
<evidence type="ECO:0000313" key="8">
    <source>
        <dbReference type="Proteomes" id="UP000050961"/>
    </source>
</evidence>
<accession>A0A0R2DMI5</accession>
<evidence type="ECO:0000256" key="5">
    <source>
        <dbReference type="PIRNR" id="PIRNR037489"/>
    </source>
</evidence>
<feature type="binding site" evidence="6">
    <location>
        <position position="66"/>
    </location>
    <ligand>
        <name>a divalent metal cation</name>
        <dbReference type="ChEBI" id="CHEBI:60240"/>
        <label>1</label>
    </ligand>
</feature>
<feature type="binding site" evidence="6">
    <location>
        <position position="65"/>
    </location>
    <ligand>
        <name>a divalent metal cation</name>
        <dbReference type="ChEBI" id="CHEBI:60240"/>
        <label>1</label>
    </ligand>
</feature>
<dbReference type="InterPro" id="IPR015867">
    <property type="entry name" value="N-reg_PII/ATP_PRibTrfase_C"/>
</dbReference>
<dbReference type="InterPro" id="IPR002678">
    <property type="entry name" value="DUF34/NIF3"/>
</dbReference>
<dbReference type="STRING" id="1423806.FD15_GL001979"/>
<dbReference type="InterPro" id="IPR036069">
    <property type="entry name" value="DUF34/NIF3_sf"/>
</dbReference>
<dbReference type="RefSeq" id="WP_056967439.1">
    <property type="nucleotide sequence ID" value="NZ_AYZF01000017.1"/>
</dbReference>
<proteinExistence type="inferred from homology"/>
<protein>
    <recommendedName>
        <fullName evidence="3 5">GTP cyclohydrolase 1 type 2 homolog</fullName>
    </recommendedName>
</protein>
<dbReference type="PANTHER" id="PTHR13799:SF14">
    <property type="entry name" value="GTP CYCLOHYDROLASE 1 TYPE 2 HOMOLOG"/>
    <property type="match status" value="1"/>
</dbReference>
<dbReference type="InterPro" id="IPR017221">
    <property type="entry name" value="DUF34/NIF3_bac"/>
</dbReference>
<keyword evidence="4 5" id="KW-0479">Metal-binding</keyword>
<feature type="binding site" evidence="6">
    <location>
        <position position="334"/>
    </location>
    <ligand>
        <name>a divalent metal cation</name>
        <dbReference type="ChEBI" id="CHEBI:60240"/>
        <label>1</label>
    </ligand>
</feature>
<keyword evidence="8" id="KW-1185">Reference proteome</keyword>
<dbReference type="eggNOG" id="COG0327">
    <property type="taxonomic scope" value="Bacteria"/>
</dbReference>
<dbReference type="GO" id="GO:0005737">
    <property type="term" value="C:cytoplasm"/>
    <property type="evidence" value="ECO:0007669"/>
    <property type="project" value="TreeGrafter"/>
</dbReference>
<organism evidence="7 8">
    <name type="scientific">Liquorilactobacillus sucicola DSM 21376 = JCM 15457</name>
    <dbReference type="NCBI Taxonomy" id="1423806"/>
    <lineage>
        <taxon>Bacteria</taxon>
        <taxon>Bacillati</taxon>
        <taxon>Bacillota</taxon>
        <taxon>Bacilli</taxon>
        <taxon>Lactobacillales</taxon>
        <taxon>Lactobacillaceae</taxon>
        <taxon>Liquorilactobacillus</taxon>
    </lineage>
</organism>
<dbReference type="NCBIfam" id="TIGR00486">
    <property type="entry name" value="YbgI_SA1388"/>
    <property type="match status" value="1"/>
</dbReference>
<evidence type="ECO:0000256" key="2">
    <source>
        <dbReference type="ARBA" id="ARBA00011643"/>
    </source>
</evidence>
<comment type="caution">
    <text evidence="7">The sequence shown here is derived from an EMBL/GenBank/DDBJ whole genome shotgun (WGS) entry which is preliminary data.</text>
</comment>
<comment type="similarity">
    <text evidence="1 5">Belongs to the GTP cyclohydrolase I type 2/NIF3 family.</text>
</comment>
<dbReference type="Gene3D" id="3.40.1390.30">
    <property type="entry name" value="NIF3 (NGG1p interacting factor 3)-like"/>
    <property type="match status" value="1"/>
</dbReference>
<evidence type="ECO:0000256" key="3">
    <source>
        <dbReference type="ARBA" id="ARBA00022112"/>
    </source>
</evidence>
<dbReference type="AlphaFoldDB" id="A0A0R2DMI5"/>
<reference evidence="7 8" key="1">
    <citation type="journal article" date="2015" name="Genome Announc.">
        <title>Expanding the biotechnology potential of lactobacilli through comparative genomics of 213 strains and associated genera.</title>
        <authorList>
            <person name="Sun Z."/>
            <person name="Harris H.M."/>
            <person name="McCann A."/>
            <person name="Guo C."/>
            <person name="Argimon S."/>
            <person name="Zhang W."/>
            <person name="Yang X."/>
            <person name="Jeffery I.B."/>
            <person name="Cooney J.C."/>
            <person name="Kagawa T.F."/>
            <person name="Liu W."/>
            <person name="Song Y."/>
            <person name="Salvetti E."/>
            <person name="Wrobel A."/>
            <person name="Rasinkangas P."/>
            <person name="Parkhill J."/>
            <person name="Rea M.C."/>
            <person name="O'Sullivan O."/>
            <person name="Ritari J."/>
            <person name="Douillard F.P."/>
            <person name="Paul Ross R."/>
            <person name="Yang R."/>
            <person name="Briner A.E."/>
            <person name="Felis G.E."/>
            <person name="de Vos W.M."/>
            <person name="Barrangou R."/>
            <person name="Klaenhammer T.R."/>
            <person name="Caufield P.W."/>
            <person name="Cui Y."/>
            <person name="Zhang H."/>
            <person name="O'Toole P.W."/>
        </authorList>
    </citation>
    <scope>NUCLEOTIDE SEQUENCE [LARGE SCALE GENOMIC DNA]</scope>
    <source>
        <strain evidence="7 8">DSM 21376</strain>
    </source>
</reference>
<dbReference type="EMBL" id="AYZF01000017">
    <property type="protein sequence ID" value="KRN05425.1"/>
    <property type="molecule type" value="Genomic_DNA"/>
</dbReference>
<comment type="subunit">
    <text evidence="2">Homohexamer.</text>
</comment>
<gene>
    <name evidence="7" type="ORF">FD15_GL001979</name>
</gene>
<dbReference type="Gene3D" id="3.30.70.120">
    <property type="match status" value="1"/>
</dbReference>
<evidence type="ECO:0000256" key="6">
    <source>
        <dbReference type="PIRSR" id="PIRSR602678-1"/>
    </source>
</evidence>
<dbReference type="SUPFAM" id="SSF102705">
    <property type="entry name" value="NIF3 (NGG1p interacting factor 3)-like"/>
    <property type="match status" value="1"/>
</dbReference>
<dbReference type="FunFam" id="3.40.1390.30:FF:000001">
    <property type="entry name" value="GTP cyclohydrolase 1 type 2"/>
    <property type="match status" value="1"/>
</dbReference>
<name>A0A0R2DMI5_9LACO</name>
<feature type="binding site" evidence="6">
    <location>
        <position position="104"/>
    </location>
    <ligand>
        <name>a divalent metal cation</name>
        <dbReference type="ChEBI" id="CHEBI:60240"/>
        <label>1</label>
    </ligand>
</feature>
<feature type="binding site" evidence="6">
    <location>
        <position position="331"/>
    </location>
    <ligand>
        <name>a divalent metal cation</name>
        <dbReference type="ChEBI" id="CHEBI:60240"/>
        <label>1</label>
    </ligand>
</feature>
<dbReference type="Proteomes" id="UP000050961">
    <property type="component" value="Unassembled WGS sequence"/>
</dbReference>
<dbReference type="PIRSF" id="PIRSF037489">
    <property type="entry name" value="UCP037489_NIF3_YqfO"/>
    <property type="match status" value="1"/>
</dbReference>
<dbReference type="GO" id="GO:0046872">
    <property type="term" value="F:metal ion binding"/>
    <property type="evidence" value="ECO:0007669"/>
    <property type="project" value="UniProtKB-UniRule"/>
</dbReference>
<evidence type="ECO:0000313" key="7">
    <source>
        <dbReference type="EMBL" id="KRN05425.1"/>
    </source>
</evidence>
<evidence type="ECO:0000256" key="1">
    <source>
        <dbReference type="ARBA" id="ARBA00006964"/>
    </source>
</evidence>
<sequence>MAKVRDIVERFADFAPAFMAEKGDPIGLQLGSLDAEVNKLMVTLDVRPEVVQEAIANDVDFIFAHHPAMFRPVKKFDLANPQNRMYAELLRHNITVFAAHTNLDNANGGMNDWLAEKIGLKKTSILLPKRSEAMFKLAVFIPQDAAARLRRDLAAAGAGKVGDYDACSYSYEGIGRFRPNQQAHPAIGIKGELTEVKEEKVEVIFPARKKDSVFKAMYAAHPYEEPVFDLLRIEGMGQTYGMGRIGTLKQPQTVKQLAEFCKEAFQIPALRMVSREPGKKIERVAILGGSGGQFYTYAKRQGAQLYITGDISYHTGHDILAAGLSALDPGHHIESVCKGKLRQLFMTWNVENNWQLKIIESQLNTDPFSFI</sequence>
<dbReference type="PANTHER" id="PTHR13799">
    <property type="entry name" value="NGG1 INTERACTING FACTOR 3"/>
    <property type="match status" value="1"/>
</dbReference>
<dbReference type="PATRIC" id="fig|1423806.3.peg.2015"/>